<sequence>MWGPYEIATPAIFGRAWAAAWSYKSFFGHNTTSLLIHRVSTYPISQLYSHAQSARLLAPRTFRMRKSPHKVLLEDATGTEVPQWNLLAPALHQVLKLSRAEMNEDSRRGSHGSVTAGALANPSPHVGCAIEEENEVANEQDDSLDPVTVLRIRPHWKAFRLLHYAPRDRGLLRRAVRYLPPTELRSAGRAIAQGKTSTGAPLGTSVGQSPIEILPPELLAIVLGYLTNDKPATIGLALASRRLWCRVLSEYILRNVHSRQYSAPDPTIVDRQDTAYGHMMQSGQWAGTPLICTSTWLVDLPQSMLAVEPRLWYRDGWKDIPHRCWARQLESPWTGTNGWRRHGYWEPDYVHRIPDPDLAPPLPSAPVSHHSDEVGGARRALGGVGASGRGEAGMCLARMWNWNAVLTYRHPRDADGLCEKDVEAYLAAFDGKGNAFEQSEVESRWEARLRSWLNMLLRGGDGREEDEHADDDAFMMGAVGDEWVLRNLDTKEYVSLQVQNQPAPTITTPADQGSHPEDDTAATASLPQTRGNKRRLPKAQNSRSSKRQKPTGTLTQSEDGPTAHADPASMRATDEHVTRQAHSTILAMENHSQLTLDFIVLSQICWGGGITRSGPQPASRTLGTPGAQQLTTLTTGIWAGHRLDVVPRECFAHVREEVFLGGGRPSQAPCIVGAEASSPCIVGAEASSEHIEEGTDWRDVTEEAAILAVLAPRLPNGRDLLIPLGCPEDALARDEALVGPITLLPALGTSSAYMPRQPAVADSRLIGMYVLI</sequence>
<dbReference type="AlphaFoldDB" id="A0A9P9BH37"/>
<accession>A0A9P9BH37</accession>
<reference evidence="2" key="1">
    <citation type="journal article" date="2021" name="Nat. Commun.">
        <title>Genetic determinants of endophytism in the Arabidopsis root mycobiome.</title>
        <authorList>
            <person name="Mesny F."/>
            <person name="Miyauchi S."/>
            <person name="Thiergart T."/>
            <person name="Pickel B."/>
            <person name="Atanasova L."/>
            <person name="Karlsson M."/>
            <person name="Huettel B."/>
            <person name="Barry K.W."/>
            <person name="Haridas S."/>
            <person name="Chen C."/>
            <person name="Bauer D."/>
            <person name="Andreopoulos W."/>
            <person name="Pangilinan J."/>
            <person name="LaButti K."/>
            <person name="Riley R."/>
            <person name="Lipzen A."/>
            <person name="Clum A."/>
            <person name="Drula E."/>
            <person name="Henrissat B."/>
            <person name="Kohler A."/>
            <person name="Grigoriev I.V."/>
            <person name="Martin F.M."/>
            <person name="Hacquard S."/>
        </authorList>
    </citation>
    <scope>NUCLEOTIDE SEQUENCE</scope>
    <source>
        <strain evidence="2">MPI-CAGE-CH-0230</strain>
    </source>
</reference>
<organism evidence="2 3">
    <name type="scientific">Microdochium trichocladiopsis</name>
    <dbReference type="NCBI Taxonomy" id="1682393"/>
    <lineage>
        <taxon>Eukaryota</taxon>
        <taxon>Fungi</taxon>
        <taxon>Dikarya</taxon>
        <taxon>Ascomycota</taxon>
        <taxon>Pezizomycotina</taxon>
        <taxon>Sordariomycetes</taxon>
        <taxon>Xylariomycetidae</taxon>
        <taxon>Xylariales</taxon>
        <taxon>Microdochiaceae</taxon>
        <taxon>Microdochium</taxon>
    </lineage>
</organism>
<evidence type="ECO:0000313" key="2">
    <source>
        <dbReference type="EMBL" id="KAH7018074.1"/>
    </source>
</evidence>
<name>A0A9P9BH37_9PEZI</name>
<dbReference type="OrthoDB" id="2588098at2759"/>
<protein>
    <submittedName>
        <fullName evidence="2">Uncharacterized protein</fullName>
    </submittedName>
</protein>
<dbReference type="GeneID" id="70186855"/>
<proteinExistence type="predicted"/>
<evidence type="ECO:0000256" key="1">
    <source>
        <dbReference type="SAM" id="MobiDB-lite"/>
    </source>
</evidence>
<comment type="caution">
    <text evidence="2">The sequence shown here is derived from an EMBL/GenBank/DDBJ whole genome shotgun (WGS) entry which is preliminary data.</text>
</comment>
<feature type="compositionally biased region" description="Polar residues" evidence="1">
    <location>
        <begin position="550"/>
        <end position="559"/>
    </location>
</feature>
<dbReference type="EMBL" id="JAGTJQ010000011">
    <property type="protein sequence ID" value="KAH7018074.1"/>
    <property type="molecule type" value="Genomic_DNA"/>
</dbReference>
<feature type="region of interest" description="Disordered" evidence="1">
    <location>
        <begin position="503"/>
        <end position="577"/>
    </location>
</feature>
<gene>
    <name evidence="2" type="ORF">B0I36DRAFT_354389</name>
</gene>
<dbReference type="RefSeq" id="XP_046006341.1">
    <property type="nucleotide sequence ID" value="XM_046157309.1"/>
</dbReference>
<evidence type="ECO:0000313" key="3">
    <source>
        <dbReference type="Proteomes" id="UP000756346"/>
    </source>
</evidence>
<keyword evidence="3" id="KW-1185">Reference proteome</keyword>
<dbReference type="Proteomes" id="UP000756346">
    <property type="component" value="Unassembled WGS sequence"/>
</dbReference>